<name>D7KVE1_ARALL</name>
<accession>D7KVE1</accession>
<keyword evidence="2" id="KW-0808">Transferase</keyword>
<dbReference type="Gramene" id="Al_scaffold_0002_334">
    <property type="protein sequence ID" value="Al_scaffold_0002_334"/>
    <property type="gene ID" value="Al_scaffold_0002_334"/>
</dbReference>
<keyword evidence="6" id="KW-1185">Reference proteome</keyword>
<evidence type="ECO:0000313" key="5">
    <source>
        <dbReference type="EMBL" id="EFH62761.1"/>
    </source>
</evidence>
<dbReference type="GO" id="GO:0008171">
    <property type="term" value="F:O-methyltransferase activity"/>
    <property type="evidence" value="ECO:0007669"/>
    <property type="project" value="InterPro"/>
</dbReference>
<evidence type="ECO:0000256" key="3">
    <source>
        <dbReference type="ARBA" id="ARBA00022691"/>
    </source>
</evidence>
<evidence type="ECO:0000256" key="2">
    <source>
        <dbReference type="ARBA" id="ARBA00022679"/>
    </source>
</evidence>
<dbReference type="Gene3D" id="3.40.50.150">
    <property type="entry name" value="Vaccinia Virus protein VP39"/>
    <property type="match status" value="1"/>
</dbReference>
<dbReference type="InterPro" id="IPR029063">
    <property type="entry name" value="SAM-dependent_MTases_sf"/>
</dbReference>
<dbReference type="Pfam" id="PF00891">
    <property type="entry name" value="Methyltransf_2"/>
    <property type="match status" value="1"/>
</dbReference>
<gene>
    <name evidence="5" type="ORF">ARALYDRAFT_675184</name>
</gene>
<dbReference type="EMBL" id="GL348714">
    <property type="protein sequence ID" value="EFH62761.1"/>
    <property type="molecule type" value="Genomic_DNA"/>
</dbReference>
<dbReference type="InterPro" id="IPR016461">
    <property type="entry name" value="COMT-like"/>
</dbReference>
<dbReference type="SUPFAM" id="SSF53335">
    <property type="entry name" value="S-adenosyl-L-methionine-dependent methyltransferases"/>
    <property type="match status" value="1"/>
</dbReference>
<dbReference type="eggNOG" id="KOG3178">
    <property type="taxonomic scope" value="Eukaryota"/>
</dbReference>
<feature type="domain" description="O-methyltransferase C-terminal" evidence="4">
    <location>
        <begin position="2"/>
        <end position="37"/>
    </location>
</feature>
<protein>
    <submittedName>
        <fullName evidence="5">Predicted protein</fullName>
    </submittedName>
</protein>
<evidence type="ECO:0000313" key="6">
    <source>
        <dbReference type="Proteomes" id="UP000008694"/>
    </source>
</evidence>
<keyword evidence="3" id="KW-0949">S-adenosyl-L-methionine</keyword>
<dbReference type="GO" id="GO:0032259">
    <property type="term" value="P:methylation"/>
    <property type="evidence" value="ECO:0007669"/>
    <property type="project" value="UniProtKB-KW"/>
</dbReference>
<organism evidence="6">
    <name type="scientific">Arabidopsis lyrata subsp. lyrata</name>
    <name type="common">Lyre-leaved rock-cress</name>
    <dbReference type="NCBI Taxonomy" id="81972"/>
    <lineage>
        <taxon>Eukaryota</taxon>
        <taxon>Viridiplantae</taxon>
        <taxon>Streptophyta</taxon>
        <taxon>Embryophyta</taxon>
        <taxon>Tracheophyta</taxon>
        <taxon>Spermatophyta</taxon>
        <taxon>Magnoliopsida</taxon>
        <taxon>eudicotyledons</taxon>
        <taxon>Gunneridae</taxon>
        <taxon>Pentapetalae</taxon>
        <taxon>rosids</taxon>
        <taxon>malvids</taxon>
        <taxon>Brassicales</taxon>
        <taxon>Brassicaceae</taxon>
        <taxon>Camelineae</taxon>
        <taxon>Arabidopsis</taxon>
    </lineage>
</organism>
<dbReference type="STRING" id="81972.D7KVE1"/>
<dbReference type="AlphaFoldDB" id="D7KVE1"/>
<sequence length="80" mass="9285">MIVSKYPNLTGINFDLPHVIKDAPSYPGIEHVRGDMFLIGHTWRDEQYLQFLKVYTSRNIHAIKVVCNAFGIHIEFLKNI</sequence>
<dbReference type="PANTHER" id="PTHR11746">
    <property type="entry name" value="O-METHYLTRANSFERASE"/>
    <property type="match status" value="1"/>
</dbReference>
<dbReference type="InterPro" id="IPR001077">
    <property type="entry name" value="COMT_C"/>
</dbReference>
<keyword evidence="1" id="KW-0489">Methyltransferase</keyword>
<dbReference type="Proteomes" id="UP000008694">
    <property type="component" value="Unassembled WGS sequence"/>
</dbReference>
<reference evidence="6" key="1">
    <citation type="journal article" date="2011" name="Nat. Genet.">
        <title>The Arabidopsis lyrata genome sequence and the basis of rapid genome size change.</title>
        <authorList>
            <person name="Hu T.T."/>
            <person name="Pattyn P."/>
            <person name="Bakker E.G."/>
            <person name="Cao J."/>
            <person name="Cheng J.-F."/>
            <person name="Clark R.M."/>
            <person name="Fahlgren N."/>
            <person name="Fawcett J.A."/>
            <person name="Grimwood J."/>
            <person name="Gundlach H."/>
            <person name="Haberer G."/>
            <person name="Hollister J.D."/>
            <person name="Ossowski S."/>
            <person name="Ottilar R.P."/>
            <person name="Salamov A.A."/>
            <person name="Schneeberger K."/>
            <person name="Spannagl M."/>
            <person name="Wang X."/>
            <person name="Yang L."/>
            <person name="Nasrallah M.E."/>
            <person name="Bergelson J."/>
            <person name="Carrington J.C."/>
            <person name="Gaut B.S."/>
            <person name="Schmutz J."/>
            <person name="Mayer K.F.X."/>
            <person name="Van de Peer Y."/>
            <person name="Grigoriev I.V."/>
            <person name="Nordborg M."/>
            <person name="Weigel D."/>
            <person name="Guo Y.-L."/>
        </authorList>
    </citation>
    <scope>NUCLEOTIDE SEQUENCE [LARGE SCALE GENOMIC DNA]</scope>
    <source>
        <strain evidence="6">cv. MN47</strain>
    </source>
</reference>
<proteinExistence type="predicted"/>
<evidence type="ECO:0000256" key="1">
    <source>
        <dbReference type="ARBA" id="ARBA00022603"/>
    </source>
</evidence>
<dbReference type="HOGENOM" id="CLU_2593000_0_0_1"/>
<evidence type="ECO:0000259" key="4">
    <source>
        <dbReference type="Pfam" id="PF00891"/>
    </source>
</evidence>